<dbReference type="Pfam" id="PF24476">
    <property type="entry name" value="DUF7580"/>
    <property type="match status" value="1"/>
</dbReference>
<comment type="caution">
    <text evidence="3">The sequence shown here is derived from an EMBL/GenBank/DDBJ whole genome shotgun (WGS) entry which is preliminary data.</text>
</comment>
<keyword evidence="4" id="KW-1185">Reference proteome</keyword>
<organism evidence="3 4">
    <name type="scientific">Seiridium cardinale</name>
    <dbReference type="NCBI Taxonomy" id="138064"/>
    <lineage>
        <taxon>Eukaryota</taxon>
        <taxon>Fungi</taxon>
        <taxon>Dikarya</taxon>
        <taxon>Ascomycota</taxon>
        <taxon>Pezizomycotina</taxon>
        <taxon>Sordariomycetes</taxon>
        <taxon>Xylariomycetidae</taxon>
        <taxon>Amphisphaeriales</taxon>
        <taxon>Sporocadaceae</taxon>
        <taxon>Seiridium</taxon>
    </lineage>
</organism>
<evidence type="ECO:0000256" key="1">
    <source>
        <dbReference type="SAM" id="MobiDB-lite"/>
    </source>
</evidence>
<feature type="domain" description="DUF7580" evidence="2">
    <location>
        <begin position="217"/>
        <end position="593"/>
    </location>
</feature>
<sequence length="615" mass="70541">MEALGLALGIAPLIIEILKSHPGPIQALQAARTENANEMLWEFYADLQFEVSMLRITLTELVNELPISPEIKEKLTDEKSLDPMVWKKPSEELQESLHRRLQPCVESFKLSMERILRRLAKLVDEKSIIPFLASDQVRVCAETPYAKLEMFFDAQLTTTKRLRLGWKKNERDIILAGITKHNTKLQKMLKRTAKARTSHIPIQTMCASESGIHPGLRQKMKSLRRSIDMSYCSCADKHELRFGLFRAMEDDDHVRMDMIMNIPNTHHNWHWAECKINIHLRNLLQSSATDTPPSDWPLQHYRRTSSSFGGTTVTENHGNDGSIELPQGVPQSILVSETAVNDEKTEKIQCSGCRIRLGPVYEKVLFNNICATVQRVQRDRRASQLVFCQNRLWRNRTSTDTEVICSEPGVSLDRYLQKGSMTMRERKILQVLLAQSVLYFPWTGQSLNKSSITFHQALDKPFATLLLNGNDTSSPETSSSLKSGSKTFEFKPYCNEMLAGLATTLLELELEKRIEELRIDNDTEEGDSSEFDANFWTLTRVLKEQEFNMYKECYQAIDACIRQDFVDGPPMLDNPKFLQRVYERIVAPLELELWHGFSYRIPHAEITGQGMKALQ</sequence>
<feature type="compositionally biased region" description="Polar residues" evidence="1">
    <location>
        <begin position="306"/>
        <end position="316"/>
    </location>
</feature>
<reference evidence="3 4" key="1">
    <citation type="submission" date="2024-02" db="EMBL/GenBank/DDBJ databases">
        <title>First draft genome assembly of two strains of Seiridium cardinale.</title>
        <authorList>
            <person name="Emiliani G."/>
            <person name="Scali E."/>
        </authorList>
    </citation>
    <scope>NUCLEOTIDE SEQUENCE [LARGE SCALE GENOMIC DNA]</scope>
    <source>
        <strain evidence="3 4">BM-138-000479</strain>
    </source>
</reference>
<dbReference type="EMBL" id="JARVKM010000029">
    <property type="protein sequence ID" value="KAK9776214.1"/>
    <property type="molecule type" value="Genomic_DNA"/>
</dbReference>
<dbReference type="InterPro" id="IPR056002">
    <property type="entry name" value="DUF7580"/>
</dbReference>
<dbReference type="Proteomes" id="UP001465668">
    <property type="component" value="Unassembled WGS sequence"/>
</dbReference>
<keyword evidence="3" id="KW-0640">Prion</keyword>
<evidence type="ECO:0000313" key="4">
    <source>
        <dbReference type="Proteomes" id="UP001465668"/>
    </source>
</evidence>
<evidence type="ECO:0000313" key="3">
    <source>
        <dbReference type="EMBL" id="KAK9776214.1"/>
    </source>
</evidence>
<proteinExistence type="predicted"/>
<protein>
    <submittedName>
        <fullName evidence="3">Prion-inhibition and propagation HeLo domain-containing protein</fullName>
    </submittedName>
</protein>
<dbReference type="PANTHER" id="PTHR35186">
    <property type="entry name" value="ANK_REP_REGION DOMAIN-CONTAINING PROTEIN"/>
    <property type="match status" value="1"/>
</dbReference>
<feature type="region of interest" description="Disordered" evidence="1">
    <location>
        <begin position="306"/>
        <end position="326"/>
    </location>
</feature>
<evidence type="ECO:0000259" key="2">
    <source>
        <dbReference type="Pfam" id="PF24476"/>
    </source>
</evidence>
<gene>
    <name evidence="3" type="ORF">SCAR479_07120</name>
</gene>
<dbReference type="PANTHER" id="PTHR35186:SF4">
    <property type="entry name" value="PRION-INHIBITION AND PROPAGATION HELO DOMAIN-CONTAINING PROTEIN"/>
    <property type="match status" value="1"/>
</dbReference>
<keyword evidence="3" id="KW-0034">Amyloid</keyword>
<accession>A0ABR2XRA2</accession>
<name>A0ABR2XRA2_9PEZI</name>